<proteinExistence type="predicted"/>
<dbReference type="InterPro" id="IPR002153">
    <property type="entry name" value="TRPC_channel"/>
</dbReference>
<dbReference type="GO" id="GO:0051480">
    <property type="term" value="P:regulation of cytosolic calcium ion concentration"/>
    <property type="evidence" value="ECO:0007669"/>
    <property type="project" value="TreeGrafter"/>
</dbReference>
<gene>
    <name evidence="11" type="ORF">Hamer_G023337</name>
</gene>
<keyword evidence="11" id="KW-0675">Receptor</keyword>
<feature type="compositionally biased region" description="Basic and acidic residues" evidence="8">
    <location>
        <begin position="260"/>
        <end position="273"/>
    </location>
</feature>
<dbReference type="PANTHER" id="PTHR10117:SF54">
    <property type="entry name" value="TRANSIENT RECEPTOR POTENTIAL-GAMMA PROTEIN"/>
    <property type="match status" value="1"/>
</dbReference>
<comment type="subcellular location">
    <subcellularLocation>
        <location evidence="1">Membrane</location>
        <topology evidence="1">Multi-pass membrane protein</topology>
    </subcellularLocation>
</comment>
<evidence type="ECO:0000259" key="10">
    <source>
        <dbReference type="Pfam" id="PF00520"/>
    </source>
</evidence>
<evidence type="ECO:0000313" key="11">
    <source>
        <dbReference type="EMBL" id="KAG7176486.1"/>
    </source>
</evidence>
<feature type="domain" description="Ion transport" evidence="10">
    <location>
        <begin position="117"/>
        <end position="406"/>
    </location>
</feature>
<feature type="transmembrane region" description="Helical" evidence="9">
    <location>
        <begin position="29"/>
        <end position="53"/>
    </location>
</feature>
<feature type="non-terminal residue" evidence="11">
    <location>
        <position position="1"/>
    </location>
</feature>
<keyword evidence="3 9" id="KW-0812">Transmembrane</keyword>
<dbReference type="GO" id="GO:0005886">
    <property type="term" value="C:plasma membrane"/>
    <property type="evidence" value="ECO:0007669"/>
    <property type="project" value="TreeGrafter"/>
</dbReference>
<dbReference type="GO" id="GO:0070679">
    <property type="term" value="F:inositol 1,4,5 trisphosphate binding"/>
    <property type="evidence" value="ECO:0007669"/>
    <property type="project" value="TreeGrafter"/>
</dbReference>
<evidence type="ECO:0000256" key="9">
    <source>
        <dbReference type="SAM" id="Phobius"/>
    </source>
</evidence>
<evidence type="ECO:0000256" key="3">
    <source>
        <dbReference type="ARBA" id="ARBA00022692"/>
    </source>
</evidence>
<keyword evidence="7" id="KW-0407">Ion channel</keyword>
<feature type="compositionally biased region" description="Polar residues" evidence="8">
    <location>
        <begin position="274"/>
        <end position="288"/>
    </location>
</feature>
<protein>
    <submittedName>
        <fullName evidence="11">Transient receptor potential-gamma protein-like 2</fullName>
    </submittedName>
</protein>
<evidence type="ECO:0000256" key="7">
    <source>
        <dbReference type="ARBA" id="ARBA00023303"/>
    </source>
</evidence>
<keyword evidence="5" id="KW-0406">Ion transport</keyword>
<keyword evidence="6 9" id="KW-0472">Membrane</keyword>
<accession>A0A8J5NBP1</accession>
<evidence type="ECO:0000256" key="8">
    <source>
        <dbReference type="SAM" id="MobiDB-lite"/>
    </source>
</evidence>
<dbReference type="Pfam" id="PF00520">
    <property type="entry name" value="Ion_trans"/>
    <property type="match status" value="1"/>
</dbReference>
<dbReference type="EMBL" id="JAHLQT010003299">
    <property type="protein sequence ID" value="KAG7176486.1"/>
    <property type="molecule type" value="Genomic_DNA"/>
</dbReference>
<dbReference type="AlphaFoldDB" id="A0A8J5NBP1"/>
<keyword evidence="2" id="KW-0813">Transport</keyword>
<organism evidence="11 12">
    <name type="scientific">Homarus americanus</name>
    <name type="common">American lobster</name>
    <dbReference type="NCBI Taxonomy" id="6706"/>
    <lineage>
        <taxon>Eukaryota</taxon>
        <taxon>Metazoa</taxon>
        <taxon>Ecdysozoa</taxon>
        <taxon>Arthropoda</taxon>
        <taxon>Crustacea</taxon>
        <taxon>Multicrustacea</taxon>
        <taxon>Malacostraca</taxon>
        <taxon>Eumalacostraca</taxon>
        <taxon>Eucarida</taxon>
        <taxon>Decapoda</taxon>
        <taxon>Pleocyemata</taxon>
        <taxon>Astacidea</taxon>
        <taxon>Nephropoidea</taxon>
        <taxon>Nephropidae</taxon>
        <taxon>Homarus</taxon>
    </lineage>
</organism>
<dbReference type="InterPro" id="IPR005821">
    <property type="entry name" value="Ion_trans_dom"/>
</dbReference>
<feature type="region of interest" description="Disordered" evidence="8">
    <location>
        <begin position="309"/>
        <end position="329"/>
    </location>
</feature>
<evidence type="ECO:0000313" key="12">
    <source>
        <dbReference type="Proteomes" id="UP000747542"/>
    </source>
</evidence>
<evidence type="ECO:0000256" key="1">
    <source>
        <dbReference type="ARBA" id="ARBA00004141"/>
    </source>
</evidence>
<feature type="transmembrane region" description="Helical" evidence="9">
    <location>
        <begin position="375"/>
        <end position="397"/>
    </location>
</feature>
<sequence length="408" mass="46374">MVFVAHPNVQQLLASIWYEGLPGFRRKNMALQALEIVKIGLLFPIFSIVYVLAPHTSLGQTMRKPFIKFICHSASYLTFLCLLILASQRIETVIVDWFGATPTLKKWVATDVTTRRGAPPSLVEWLILAWVFGLIWSEIKQLWDVGLREYVGDMWNVIDFITNALYVAYHSPQDRRLLPDNLPRQNWDTWDPMLIAEGLFAAANIFSSLKLVYIFSVNPYLGPLQVSLSRMVVDILKFIFLYLLTLFAFSCGEYEEIGREKGGENEAVRETERTNQSPNIGSLTPSSSTSGMNQLLWFYADLEKQTCDEEGQPQDNMTSGSGSGDEDSGPNIDSCIVWRRFSNLFETTQTLFWAAFGLIDLTNFELTGIKPFTRFWGMLMFGTYSVINVIVLLNLLIAMMNHSYQLVS</sequence>
<evidence type="ECO:0000256" key="4">
    <source>
        <dbReference type="ARBA" id="ARBA00022989"/>
    </source>
</evidence>
<reference evidence="11" key="1">
    <citation type="journal article" date="2021" name="Sci. Adv.">
        <title>The American lobster genome reveals insights on longevity, neural, and immune adaptations.</title>
        <authorList>
            <person name="Polinski J.M."/>
            <person name="Zimin A.V."/>
            <person name="Clark K.F."/>
            <person name="Kohn A.B."/>
            <person name="Sadowski N."/>
            <person name="Timp W."/>
            <person name="Ptitsyn A."/>
            <person name="Khanna P."/>
            <person name="Romanova D.Y."/>
            <person name="Williams P."/>
            <person name="Greenwood S.J."/>
            <person name="Moroz L.L."/>
            <person name="Walt D.R."/>
            <person name="Bodnar A.G."/>
        </authorList>
    </citation>
    <scope>NUCLEOTIDE SEQUENCE</scope>
    <source>
        <strain evidence="11">GMGI-L3</strain>
    </source>
</reference>
<evidence type="ECO:0000256" key="5">
    <source>
        <dbReference type="ARBA" id="ARBA00023065"/>
    </source>
</evidence>
<feature type="region of interest" description="Disordered" evidence="8">
    <location>
        <begin position="260"/>
        <end position="288"/>
    </location>
</feature>
<feature type="transmembrane region" description="Helical" evidence="9">
    <location>
        <begin position="65"/>
        <end position="86"/>
    </location>
</feature>
<keyword evidence="4 9" id="KW-1133">Transmembrane helix</keyword>
<evidence type="ECO:0000256" key="2">
    <source>
        <dbReference type="ARBA" id="ARBA00022448"/>
    </source>
</evidence>
<name>A0A8J5NBP1_HOMAM</name>
<dbReference type="Proteomes" id="UP000747542">
    <property type="component" value="Unassembled WGS sequence"/>
</dbReference>
<evidence type="ECO:0000256" key="6">
    <source>
        <dbReference type="ARBA" id="ARBA00023136"/>
    </source>
</evidence>
<keyword evidence="12" id="KW-1185">Reference proteome</keyword>
<dbReference type="PANTHER" id="PTHR10117">
    <property type="entry name" value="TRANSIENT RECEPTOR POTENTIAL CHANNEL"/>
    <property type="match status" value="1"/>
</dbReference>
<dbReference type="GO" id="GO:0034703">
    <property type="term" value="C:cation channel complex"/>
    <property type="evidence" value="ECO:0007669"/>
    <property type="project" value="TreeGrafter"/>
</dbReference>
<comment type="caution">
    <text evidence="11">The sequence shown here is derived from an EMBL/GenBank/DDBJ whole genome shotgun (WGS) entry which is preliminary data.</text>
</comment>
<dbReference type="GO" id="GO:0015279">
    <property type="term" value="F:store-operated calcium channel activity"/>
    <property type="evidence" value="ECO:0007669"/>
    <property type="project" value="TreeGrafter"/>
</dbReference>